<evidence type="ECO:0000313" key="3">
    <source>
        <dbReference type="EMBL" id="SOE18967.1"/>
    </source>
</evidence>
<keyword evidence="2" id="KW-0456">Lyase</keyword>
<dbReference type="NCBIfam" id="NF009498">
    <property type="entry name" value="PRK12858.1"/>
    <property type="match status" value="1"/>
</dbReference>
<reference evidence="4" key="1">
    <citation type="submission" date="2017-08" db="EMBL/GenBank/DDBJ databases">
        <authorList>
            <person name="Varghese N."/>
            <person name="Submissions S."/>
        </authorList>
    </citation>
    <scope>NUCLEOTIDE SEQUENCE [LARGE SCALE GENOMIC DNA]</scope>
    <source>
        <strain evidence="4">KCTC 23107</strain>
    </source>
</reference>
<dbReference type="AlphaFoldDB" id="A0A286IG10"/>
<dbReference type="InterPro" id="IPR002915">
    <property type="entry name" value="DeoC/FbaB/LacD_aldolase"/>
</dbReference>
<dbReference type="InterPro" id="IPR013785">
    <property type="entry name" value="Aldolase_TIM"/>
</dbReference>
<dbReference type="RefSeq" id="WP_097109440.1">
    <property type="nucleotide sequence ID" value="NZ_OCPC01000007.1"/>
</dbReference>
<organism evidence="3 4">
    <name type="scientific">Hoeflea halophila</name>
    <dbReference type="NCBI Taxonomy" id="714899"/>
    <lineage>
        <taxon>Bacteria</taxon>
        <taxon>Pseudomonadati</taxon>
        <taxon>Pseudomonadota</taxon>
        <taxon>Alphaproteobacteria</taxon>
        <taxon>Hyphomicrobiales</taxon>
        <taxon>Rhizobiaceae</taxon>
        <taxon>Hoeflea</taxon>
    </lineage>
</organism>
<gene>
    <name evidence="3" type="ORF">SAMN05877838_3917</name>
</gene>
<dbReference type="OrthoDB" id="9802970at2"/>
<comment type="similarity">
    <text evidence="1">Belongs to the aldolase LacD family.</text>
</comment>
<dbReference type="EMBL" id="OCPC01000007">
    <property type="protein sequence ID" value="SOE18967.1"/>
    <property type="molecule type" value="Genomic_DNA"/>
</dbReference>
<dbReference type="SMART" id="SM01133">
    <property type="entry name" value="DeoC"/>
    <property type="match status" value="1"/>
</dbReference>
<evidence type="ECO:0000313" key="4">
    <source>
        <dbReference type="Proteomes" id="UP000219465"/>
    </source>
</evidence>
<sequence>MSHAKPLLQDPVYGVAVDQGSGLGAALKSARGAASREDDLFHFKRIVVETLSPDATTLLVDANFGRDLLPHFDDRCVKMLAFEADVYRISDDDRITALPENLEVSEFYALGAQILKFFLYFGPNDPVELNERKFELVTDIGQRCRAVGIPFLFEPIVYDRAIPDSASEAFARMKPELVRAATEAFADPRFSIDILKVEIPVNFDFVEGYGNAVISRSEAEKAFRQAAEAANGIPLLYLSAGVTFEQFRDALAFSKAAGVNAYGFMCGRAIWRDAIEIFGAEGPAAMTAWMKSTGRDRLAQLKEAIS</sequence>
<proteinExistence type="inferred from homology"/>
<protein>
    <submittedName>
        <fullName evidence="3">Tagatose-bisphosphate aldolase</fullName>
    </submittedName>
</protein>
<dbReference type="PANTHER" id="PTHR39340:SF1">
    <property type="entry name" value="SULFOFRUCTOSEPHOSPHATE ALDOLASE"/>
    <property type="match status" value="1"/>
</dbReference>
<accession>A0A286IG10</accession>
<evidence type="ECO:0000256" key="1">
    <source>
        <dbReference type="ARBA" id="ARBA00008679"/>
    </source>
</evidence>
<dbReference type="Pfam" id="PF01791">
    <property type="entry name" value="DeoC"/>
    <property type="match status" value="1"/>
</dbReference>
<dbReference type="InterPro" id="IPR050552">
    <property type="entry name" value="LacD_aldolase"/>
</dbReference>
<dbReference type="Proteomes" id="UP000219465">
    <property type="component" value="Unassembled WGS sequence"/>
</dbReference>
<dbReference type="Gene3D" id="3.20.20.70">
    <property type="entry name" value="Aldolase class I"/>
    <property type="match status" value="1"/>
</dbReference>
<dbReference type="GO" id="GO:1902777">
    <property type="term" value="P:6-sulfoquinovose(1-) catabolic process"/>
    <property type="evidence" value="ECO:0007669"/>
    <property type="project" value="TreeGrafter"/>
</dbReference>
<dbReference type="SUPFAM" id="SSF51569">
    <property type="entry name" value="Aldolase"/>
    <property type="match status" value="1"/>
</dbReference>
<dbReference type="PANTHER" id="PTHR39340">
    <property type="entry name" value="SULFOFRUCTOSEPHOSPHATE ALDOLASE"/>
    <property type="match status" value="1"/>
</dbReference>
<keyword evidence="4" id="KW-1185">Reference proteome</keyword>
<dbReference type="GO" id="GO:0061595">
    <property type="term" value="F:6-deoxy-6-sulfofructose-1-phosphate aldolase activity"/>
    <property type="evidence" value="ECO:0007669"/>
    <property type="project" value="TreeGrafter"/>
</dbReference>
<evidence type="ECO:0000256" key="2">
    <source>
        <dbReference type="ARBA" id="ARBA00023239"/>
    </source>
</evidence>
<name>A0A286IG10_9HYPH</name>